<evidence type="ECO:0000313" key="3">
    <source>
        <dbReference type="Proteomes" id="UP000625316"/>
    </source>
</evidence>
<evidence type="ECO:0000259" key="1">
    <source>
        <dbReference type="Pfam" id="PF14261"/>
    </source>
</evidence>
<dbReference type="Proteomes" id="UP000625316">
    <property type="component" value="Unassembled WGS sequence"/>
</dbReference>
<dbReference type="PANTHER" id="PTHR35586:SF2">
    <property type="entry name" value="SLL1542 PROTEIN"/>
    <property type="match status" value="1"/>
</dbReference>
<sequence>MTTIMIYKFSTLSRQEVEKMLGIEDSLQNTRFYQEAKAEGEYARSQSLVMRLLNKKIGNLNPKATEAIGQLDINQLDDLAIALLSFESIEDLNTWLKQHQ</sequence>
<protein>
    <submittedName>
        <fullName evidence="2">DUF4351 domain-containing protein</fullName>
    </submittedName>
</protein>
<comment type="caution">
    <text evidence="2">The sequence shown here is derived from an EMBL/GenBank/DDBJ whole genome shotgun (WGS) entry which is preliminary data.</text>
</comment>
<keyword evidence="3" id="KW-1185">Reference proteome</keyword>
<evidence type="ECO:0000313" key="2">
    <source>
        <dbReference type="EMBL" id="MBE9032387.1"/>
    </source>
</evidence>
<gene>
    <name evidence="2" type="ORF">IQ266_21855</name>
</gene>
<accession>A0A928Z5V5</accession>
<dbReference type="PANTHER" id="PTHR35586">
    <property type="entry name" value="SLL1691 PROTEIN"/>
    <property type="match status" value="1"/>
</dbReference>
<reference evidence="2" key="1">
    <citation type="submission" date="2020-10" db="EMBL/GenBank/DDBJ databases">
        <authorList>
            <person name="Castelo-Branco R."/>
            <person name="Eusebio N."/>
            <person name="Adriana R."/>
            <person name="Vieira A."/>
            <person name="Brugerolle De Fraissinette N."/>
            <person name="Rezende De Castro R."/>
            <person name="Schneider M.P."/>
            <person name="Vasconcelos V."/>
            <person name="Leao P.N."/>
        </authorList>
    </citation>
    <scope>NUCLEOTIDE SEQUENCE</scope>
    <source>
        <strain evidence="2">LEGE 11480</strain>
    </source>
</reference>
<dbReference type="Pfam" id="PF14261">
    <property type="entry name" value="DUF4351"/>
    <property type="match status" value="1"/>
</dbReference>
<dbReference type="AlphaFoldDB" id="A0A928Z5V5"/>
<feature type="domain" description="DUF4351" evidence="1">
    <location>
        <begin position="39"/>
        <end position="96"/>
    </location>
</feature>
<proteinExistence type="predicted"/>
<organism evidence="2 3">
    <name type="scientific">Romeriopsis navalis LEGE 11480</name>
    <dbReference type="NCBI Taxonomy" id="2777977"/>
    <lineage>
        <taxon>Bacteria</taxon>
        <taxon>Bacillati</taxon>
        <taxon>Cyanobacteriota</taxon>
        <taxon>Cyanophyceae</taxon>
        <taxon>Leptolyngbyales</taxon>
        <taxon>Leptolyngbyaceae</taxon>
        <taxon>Romeriopsis</taxon>
        <taxon>Romeriopsis navalis</taxon>
    </lineage>
</organism>
<dbReference type="InterPro" id="IPR025587">
    <property type="entry name" value="DUF4351"/>
</dbReference>
<dbReference type="EMBL" id="JADEXQ010000102">
    <property type="protein sequence ID" value="MBE9032387.1"/>
    <property type="molecule type" value="Genomic_DNA"/>
</dbReference>
<name>A0A928Z5V5_9CYAN</name>